<feature type="region of interest" description="Disordered" evidence="1">
    <location>
        <begin position="183"/>
        <end position="227"/>
    </location>
</feature>
<accession>A0A9N8DXM7</accession>
<organism evidence="2 3">
    <name type="scientific">Seminavis robusta</name>
    <dbReference type="NCBI Taxonomy" id="568900"/>
    <lineage>
        <taxon>Eukaryota</taxon>
        <taxon>Sar</taxon>
        <taxon>Stramenopiles</taxon>
        <taxon>Ochrophyta</taxon>
        <taxon>Bacillariophyta</taxon>
        <taxon>Bacillariophyceae</taxon>
        <taxon>Bacillariophycidae</taxon>
        <taxon>Naviculales</taxon>
        <taxon>Naviculaceae</taxon>
        <taxon>Seminavis</taxon>
    </lineage>
</organism>
<keyword evidence="3" id="KW-1185">Reference proteome</keyword>
<sequence length="242" mass="26991">MKEIMPQSHRFIVFQTSPPLELASPEMDEGDCQSISEERLQALDNRGSEVDKSSEGKATTKGWNLFSFFFDDSAAPALTDCSSRSSSQDLDLSVVEGFEYFKDPQASPDKRYLKRVEKDEDGPKTPVSYLPSVLRRPSPRSVSFSGVETVFELDDTAKNQVQEKDNGLVYPKTPVNEWYAKGSSAKGHLPPGRHALPPLATTGTYRRPHLQPRRSALKKPEQGFAGREIQIPVSPKITWYAA</sequence>
<dbReference type="AlphaFoldDB" id="A0A9N8DXM7"/>
<evidence type="ECO:0000313" key="3">
    <source>
        <dbReference type="Proteomes" id="UP001153069"/>
    </source>
</evidence>
<proteinExistence type="predicted"/>
<evidence type="ECO:0000256" key="1">
    <source>
        <dbReference type="SAM" id="MobiDB-lite"/>
    </source>
</evidence>
<comment type="caution">
    <text evidence="2">The sequence shown here is derived from an EMBL/GenBank/DDBJ whole genome shotgun (WGS) entry which is preliminary data.</text>
</comment>
<dbReference type="Proteomes" id="UP001153069">
    <property type="component" value="Unassembled WGS sequence"/>
</dbReference>
<name>A0A9N8DXM7_9STRA</name>
<gene>
    <name evidence="2" type="ORF">SEMRO_323_G117280.1</name>
</gene>
<protein>
    <submittedName>
        <fullName evidence="2">Uncharacterized protein</fullName>
    </submittedName>
</protein>
<dbReference type="EMBL" id="CAICTM010000322">
    <property type="protein sequence ID" value="CAB9507859.1"/>
    <property type="molecule type" value="Genomic_DNA"/>
</dbReference>
<reference evidence="2" key="1">
    <citation type="submission" date="2020-06" db="EMBL/GenBank/DDBJ databases">
        <authorList>
            <consortium name="Plant Systems Biology data submission"/>
        </authorList>
    </citation>
    <scope>NUCLEOTIDE SEQUENCE</scope>
    <source>
        <strain evidence="2">D6</strain>
    </source>
</reference>
<feature type="compositionally biased region" description="Basic residues" evidence="1">
    <location>
        <begin position="206"/>
        <end position="217"/>
    </location>
</feature>
<evidence type="ECO:0000313" key="2">
    <source>
        <dbReference type="EMBL" id="CAB9507859.1"/>
    </source>
</evidence>